<reference evidence="4 5" key="1">
    <citation type="submission" date="2019-09" db="EMBL/GenBank/DDBJ databases">
        <title>Chitinophaga ginsengihumi sp. nov., isolated from soil of ginseng rhizosphere.</title>
        <authorList>
            <person name="Lee J."/>
        </authorList>
    </citation>
    <scope>NUCLEOTIDE SEQUENCE [LARGE SCALE GENOMIC DNA]</scope>
    <source>
        <strain evidence="4 5">BN140078</strain>
    </source>
</reference>
<comment type="caution">
    <text evidence="4">The sequence shown here is derived from an EMBL/GenBank/DDBJ whole genome shotgun (WGS) entry which is preliminary data.</text>
</comment>
<dbReference type="InterPro" id="IPR006860">
    <property type="entry name" value="FecR"/>
</dbReference>
<dbReference type="PANTHER" id="PTHR30273">
    <property type="entry name" value="PERIPLASMIC SIGNAL SENSOR AND SIGMA FACTOR ACTIVATOR FECR-RELATED"/>
    <property type="match status" value="1"/>
</dbReference>
<accession>A0A5B2VHC1</accession>
<dbReference type="Pfam" id="PF16344">
    <property type="entry name" value="FecR_C"/>
    <property type="match status" value="1"/>
</dbReference>
<feature type="domain" description="FecR protein" evidence="2">
    <location>
        <begin position="172"/>
        <end position="266"/>
    </location>
</feature>
<dbReference type="InterPro" id="IPR032508">
    <property type="entry name" value="FecR_C"/>
</dbReference>
<dbReference type="Proteomes" id="UP000324611">
    <property type="component" value="Unassembled WGS sequence"/>
</dbReference>
<gene>
    <name evidence="4" type="ORF">F0L74_22425</name>
</gene>
<reference evidence="4 5" key="2">
    <citation type="submission" date="2019-09" db="EMBL/GenBank/DDBJ databases">
        <authorList>
            <person name="Jin C."/>
        </authorList>
    </citation>
    <scope>NUCLEOTIDE SEQUENCE [LARGE SCALE GENOMIC DNA]</scope>
    <source>
        <strain evidence="4 5">BN140078</strain>
    </source>
</reference>
<evidence type="ECO:0000259" key="3">
    <source>
        <dbReference type="Pfam" id="PF16344"/>
    </source>
</evidence>
<protein>
    <submittedName>
        <fullName evidence="4">DUF4974 domain-containing protein</fullName>
    </submittedName>
</protein>
<evidence type="ECO:0000259" key="2">
    <source>
        <dbReference type="Pfam" id="PF04773"/>
    </source>
</evidence>
<sequence length="377" mass="41724">MNHTTEEIKSLMIEKLDNRINPEDEQLLQQLINEQADVQEMWTEMQALFIAGPGKELMERLDTRQEWQIFNATLRSERRRKLFTYGGLAAGAAAAAIAVLLYINISSPINKTTPPLVAVTQAPKGILLQIDNGKTIDLSAQGNTAITAGSASLHNNGKVLTLQGGNSTQWTRITVPTGMDYQVKLPDNSILWLNAATTAHFPMSFSGNTREIEIHGEAYLQVAKDENRPFIVHLPGADVQVLGTAFNINSYDSGVVKVALVEGSVNMRAGGETVGLKPGYQGHAANGLPIKVAPFDAQQVLSWMKGQYMFSNTPVHEIVQSLQRWYDVEVVLDNTTVGNKRFTGVINKQKKLQDFLDDLTETAEISYYFKDQVLHLR</sequence>
<keyword evidence="1" id="KW-1133">Transmembrane helix</keyword>
<keyword evidence="5" id="KW-1185">Reference proteome</keyword>
<dbReference type="Pfam" id="PF04773">
    <property type="entry name" value="FecR"/>
    <property type="match status" value="1"/>
</dbReference>
<dbReference type="GO" id="GO:0016989">
    <property type="term" value="F:sigma factor antagonist activity"/>
    <property type="evidence" value="ECO:0007669"/>
    <property type="project" value="TreeGrafter"/>
</dbReference>
<proteinExistence type="predicted"/>
<dbReference type="EMBL" id="VUOC01000004">
    <property type="protein sequence ID" value="KAA2238973.1"/>
    <property type="molecule type" value="Genomic_DNA"/>
</dbReference>
<feature type="transmembrane region" description="Helical" evidence="1">
    <location>
        <begin position="82"/>
        <end position="103"/>
    </location>
</feature>
<keyword evidence="1" id="KW-0472">Membrane</keyword>
<dbReference type="AlphaFoldDB" id="A0A5B2VHC1"/>
<dbReference type="RefSeq" id="WP_149840152.1">
    <property type="nucleotide sequence ID" value="NZ_VUOC01000004.1"/>
</dbReference>
<evidence type="ECO:0000313" key="4">
    <source>
        <dbReference type="EMBL" id="KAA2238973.1"/>
    </source>
</evidence>
<dbReference type="InterPro" id="IPR012373">
    <property type="entry name" value="Ferrdict_sens_TM"/>
</dbReference>
<organism evidence="4 5">
    <name type="scientific">Chitinophaga agrisoli</name>
    <dbReference type="NCBI Taxonomy" id="2607653"/>
    <lineage>
        <taxon>Bacteria</taxon>
        <taxon>Pseudomonadati</taxon>
        <taxon>Bacteroidota</taxon>
        <taxon>Chitinophagia</taxon>
        <taxon>Chitinophagales</taxon>
        <taxon>Chitinophagaceae</taxon>
        <taxon>Chitinophaga</taxon>
    </lineage>
</organism>
<dbReference type="PIRSF" id="PIRSF018266">
    <property type="entry name" value="FecR"/>
    <property type="match status" value="1"/>
</dbReference>
<keyword evidence="1" id="KW-0812">Transmembrane</keyword>
<dbReference type="PANTHER" id="PTHR30273:SF2">
    <property type="entry name" value="PROTEIN FECR"/>
    <property type="match status" value="1"/>
</dbReference>
<dbReference type="Gene3D" id="3.55.50.30">
    <property type="match status" value="1"/>
</dbReference>
<name>A0A5B2VHC1_9BACT</name>
<feature type="domain" description="Protein FecR C-terminal" evidence="3">
    <location>
        <begin position="308"/>
        <end position="372"/>
    </location>
</feature>
<evidence type="ECO:0000313" key="5">
    <source>
        <dbReference type="Proteomes" id="UP000324611"/>
    </source>
</evidence>
<evidence type="ECO:0000256" key="1">
    <source>
        <dbReference type="SAM" id="Phobius"/>
    </source>
</evidence>
<dbReference type="Gene3D" id="2.60.120.1440">
    <property type="match status" value="1"/>
</dbReference>